<comment type="subunit">
    <text evidence="7">The complex is composed of two ATP-binding proteins (OpuCA), two transmembrane proteins (OpuCB and OpuCD) and a solute-binding protein (OpuCC).</text>
</comment>
<dbReference type="InterPro" id="IPR003593">
    <property type="entry name" value="AAA+_ATPase"/>
</dbReference>
<evidence type="ECO:0000256" key="9">
    <source>
        <dbReference type="ARBA" id="ARBA00070305"/>
    </source>
</evidence>
<evidence type="ECO:0000256" key="3">
    <source>
        <dbReference type="ARBA" id="ARBA00022840"/>
    </source>
</evidence>
<dbReference type="PANTHER" id="PTHR42781">
    <property type="entry name" value="SPERMIDINE/PUTRESCINE IMPORT ATP-BINDING PROTEIN POTA"/>
    <property type="match status" value="1"/>
</dbReference>
<dbReference type="InterPro" id="IPR017871">
    <property type="entry name" value="ABC_transporter-like_CS"/>
</dbReference>
<dbReference type="PROSITE" id="PS50893">
    <property type="entry name" value="ABC_TRANSPORTER_2"/>
    <property type="match status" value="1"/>
</dbReference>
<dbReference type="SMART" id="SM00382">
    <property type="entry name" value="AAA"/>
    <property type="match status" value="1"/>
</dbReference>
<evidence type="ECO:0000259" key="10">
    <source>
        <dbReference type="PROSITE" id="PS50893"/>
    </source>
</evidence>
<dbReference type="GO" id="GO:0005524">
    <property type="term" value="F:ATP binding"/>
    <property type="evidence" value="ECO:0007669"/>
    <property type="project" value="UniProtKB-KW"/>
</dbReference>
<gene>
    <name evidence="11" type="primary">cysA_2</name>
    <name evidence="11" type="ORF">PAESOLCIP111_02302</name>
</gene>
<evidence type="ECO:0000256" key="1">
    <source>
        <dbReference type="ARBA" id="ARBA00022448"/>
    </source>
</evidence>
<dbReference type="Pfam" id="PF00005">
    <property type="entry name" value="ABC_tran"/>
    <property type="match status" value="1"/>
</dbReference>
<reference evidence="11" key="1">
    <citation type="submission" date="2021-06" db="EMBL/GenBank/DDBJ databases">
        <authorList>
            <person name="Criscuolo A."/>
        </authorList>
    </citation>
    <scope>NUCLEOTIDE SEQUENCE</scope>
    <source>
        <strain evidence="11">CIP111600</strain>
    </source>
</reference>
<keyword evidence="1" id="KW-0813">Transport</keyword>
<proteinExistence type="predicted"/>
<dbReference type="InterPro" id="IPR013611">
    <property type="entry name" value="Transp-assoc_OB_typ2"/>
</dbReference>
<dbReference type="GO" id="GO:0015419">
    <property type="term" value="F:ABC-type sulfate transporter activity"/>
    <property type="evidence" value="ECO:0007669"/>
    <property type="project" value="InterPro"/>
</dbReference>
<comment type="caution">
    <text evidence="11">The sequence shown here is derived from an EMBL/GenBank/DDBJ whole genome shotgun (WGS) entry which is preliminary data.</text>
</comment>
<dbReference type="PROSITE" id="PS00211">
    <property type="entry name" value="ABC_TRANSPORTER_1"/>
    <property type="match status" value="1"/>
</dbReference>
<dbReference type="GO" id="GO:0016887">
    <property type="term" value="F:ATP hydrolysis activity"/>
    <property type="evidence" value="ECO:0007669"/>
    <property type="project" value="InterPro"/>
</dbReference>
<evidence type="ECO:0000256" key="2">
    <source>
        <dbReference type="ARBA" id="ARBA00022741"/>
    </source>
</evidence>
<keyword evidence="4" id="KW-1278">Translocase</keyword>
<keyword evidence="3 11" id="KW-0067">ATP-binding</keyword>
<evidence type="ECO:0000313" key="11">
    <source>
        <dbReference type="EMBL" id="CAG7620859.1"/>
    </source>
</evidence>
<dbReference type="InterPro" id="IPR003439">
    <property type="entry name" value="ABC_transporter-like_ATP-bd"/>
</dbReference>
<sequence length="356" mass="39676">MTEMHIVAKHLTKSFGAFQATKDVSFEIEKGKLIGLLGPSGGGKTTILRMLAGLEEPDSGDILFHGRKVNQLPPQERGIGFVFQNYALFRHMSVFDNIAFGLTVQKRSKQQIKERVSALIELTGLGGLEKRLPHQLSGGQRQRVAFARAIAPEPQLLLLDEPFAAIDAKVRKELRTWLKEMIDRVGITTIFVTHDQEEAVEVADQIMIINEGRLEQQGTPIEIYKHPQTPFVATFIGESNLIENISALKGFDASALPQARAIIRPEFIEVGQEGEIPFLSAAEKGVVKNVFFRGTNWQLDVEVQGGRLFAYRSLELPALAPGDAVNVLIHRLYLFNESDHAMQENRLKTDPLPVHI</sequence>
<name>A0A916K1J2_9BACL</name>
<evidence type="ECO:0000256" key="7">
    <source>
        <dbReference type="ARBA" id="ARBA00063934"/>
    </source>
</evidence>
<dbReference type="InterPro" id="IPR005666">
    <property type="entry name" value="Sulph_transpt1"/>
</dbReference>
<evidence type="ECO:0000256" key="6">
    <source>
        <dbReference type="ARBA" id="ARBA00052482"/>
    </source>
</evidence>
<dbReference type="EMBL" id="CAJVAS010000008">
    <property type="protein sequence ID" value="CAG7620859.1"/>
    <property type="molecule type" value="Genomic_DNA"/>
</dbReference>
<evidence type="ECO:0000256" key="4">
    <source>
        <dbReference type="ARBA" id="ARBA00022967"/>
    </source>
</evidence>
<feature type="domain" description="ABC transporter" evidence="10">
    <location>
        <begin position="6"/>
        <end position="236"/>
    </location>
</feature>
<evidence type="ECO:0000256" key="8">
    <source>
        <dbReference type="ARBA" id="ARBA00066388"/>
    </source>
</evidence>
<evidence type="ECO:0000313" key="12">
    <source>
        <dbReference type="Proteomes" id="UP000693672"/>
    </source>
</evidence>
<dbReference type="Proteomes" id="UP000693672">
    <property type="component" value="Unassembled WGS sequence"/>
</dbReference>
<organism evidence="11 12">
    <name type="scientific">Paenibacillus solanacearum</name>
    <dbReference type="NCBI Taxonomy" id="2048548"/>
    <lineage>
        <taxon>Bacteria</taxon>
        <taxon>Bacillati</taxon>
        <taxon>Bacillota</taxon>
        <taxon>Bacilli</taxon>
        <taxon>Bacillales</taxon>
        <taxon>Paenibacillaceae</taxon>
        <taxon>Paenibacillus</taxon>
    </lineage>
</organism>
<evidence type="ECO:0000256" key="5">
    <source>
        <dbReference type="ARBA" id="ARBA00023032"/>
    </source>
</evidence>
<keyword evidence="5" id="KW-0764">Sulfate transport</keyword>
<accession>A0A916K1J2</accession>
<keyword evidence="12" id="KW-1185">Reference proteome</keyword>
<protein>
    <recommendedName>
        <fullName evidence="9">Carnitine transport ATP-binding protein OpuCA</fullName>
        <ecNumber evidence="8">7.6.2.9</ecNumber>
    </recommendedName>
</protein>
<dbReference type="EC" id="7.6.2.9" evidence="8"/>
<dbReference type="AlphaFoldDB" id="A0A916K1J2"/>
<dbReference type="InterPro" id="IPR050093">
    <property type="entry name" value="ABC_SmlMolc_Importer"/>
</dbReference>
<dbReference type="Pfam" id="PF08402">
    <property type="entry name" value="TOBE_2"/>
    <property type="match status" value="1"/>
</dbReference>
<comment type="catalytic activity">
    <reaction evidence="6">
        <text>a quaternary ammonium(out) + ATP + H2O = a quaternary ammonium(in) + ADP + phosphate + H(+)</text>
        <dbReference type="Rhea" id="RHEA:11036"/>
        <dbReference type="ChEBI" id="CHEBI:15377"/>
        <dbReference type="ChEBI" id="CHEBI:15378"/>
        <dbReference type="ChEBI" id="CHEBI:30616"/>
        <dbReference type="ChEBI" id="CHEBI:35267"/>
        <dbReference type="ChEBI" id="CHEBI:43474"/>
        <dbReference type="ChEBI" id="CHEBI:456216"/>
        <dbReference type="EC" id="7.6.2.9"/>
    </reaction>
</comment>
<keyword evidence="2" id="KW-0547">Nucleotide-binding</keyword>
<dbReference type="PANTHER" id="PTHR42781:SF4">
    <property type="entry name" value="SPERMIDINE_PUTRESCINE IMPORT ATP-BINDING PROTEIN POTA"/>
    <property type="match status" value="1"/>
</dbReference>
<dbReference type="GO" id="GO:0015418">
    <property type="term" value="F:ABC-type quaternary ammonium compound transporting activity"/>
    <property type="evidence" value="ECO:0007669"/>
    <property type="project" value="UniProtKB-EC"/>
</dbReference>
<dbReference type="GO" id="GO:0043190">
    <property type="term" value="C:ATP-binding cassette (ABC) transporter complex"/>
    <property type="evidence" value="ECO:0007669"/>
    <property type="project" value="InterPro"/>
</dbReference>
<dbReference type="FunFam" id="3.40.50.300:FF:000425">
    <property type="entry name" value="Probable ABC transporter, ATP-binding subunit"/>
    <property type="match status" value="1"/>
</dbReference>
<dbReference type="NCBIfam" id="TIGR00968">
    <property type="entry name" value="3a0106s01"/>
    <property type="match status" value="1"/>
</dbReference>